<dbReference type="Pfam" id="PF10985">
    <property type="entry name" value="DUF2805"/>
    <property type="match status" value="1"/>
</dbReference>
<evidence type="ECO:0000313" key="3">
    <source>
        <dbReference type="Proteomes" id="UP000664161"/>
    </source>
</evidence>
<keyword evidence="3" id="KW-1185">Reference proteome</keyword>
<protein>
    <submittedName>
        <fullName evidence="2">TIGR03643 family protein</fullName>
    </submittedName>
</protein>
<dbReference type="AlphaFoldDB" id="A0AAW4ITP5"/>
<feature type="compositionally biased region" description="Polar residues" evidence="1">
    <location>
        <begin position="46"/>
        <end position="58"/>
    </location>
</feature>
<organism evidence="2 3">
    <name type="scientific">Psychrobacter halodurans</name>
    <dbReference type="NCBI Taxonomy" id="2818439"/>
    <lineage>
        <taxon>Bacteria</taxon>
        <taxon>Pseudomonadati</taxon>
        <taxon>Pseudomonadota</taxon>
        <taxon>Gammaproteobacteria</taxon>
        <taxon>Moraxellales</taxon>
        <taxon>Moraxellaceae</taxon>
        <taxon>Psychrobacter</taxon>
    </lineage>
</organism>
<dbReference type="NCBIfam" id="TIGR03643">
    <property type="entry name" value="TIGR03643 family protein"/>
    <property type="match status" value="1"/>
</dbReference>
<dbReference type="EMBL" id="JAGBKN010000011">
    <property type="protein sequence ID" value="MBO1517036.1"/>
    <property type="molecule type" value="Genomic_DNA"/>
</dbReference>
<dbReference type="Proteomes" id="UP000664161">
    <property type="component" value="Unassembled WGS sequence"/>
</dbReference>
<evidence type="ECO:0000313" key="2">
    <source>
        <dbReference type="EMBL" id="MBO1517036.1"/>
    </source>
</evidence>
<gene>
    <name evidence="2" type="ORF">J3491_06770</name>
</gene>
<feature type="region of interest" description="Disordered" evidence="1">
    <location>
        <begin position="37"/>
        <end position="58"/>
    </location>
</feature>
<name>A0AAW4ITP5_9GAMM</name>
<evidence type="ECO:0000256" key="1">
    <source>
        <dbReference type="SAM" id="MobiDB-lite"/>
    </source>
</evidence>
<proteinExistence type="predicted"/>
<sequence length="142" mass="16011">MASYQDIMTSKPAISQAACASSSLTIMRADMIAALQNKQHGKRASTEPQPCPQHTGSSLSVLDEVQISRVIEMAWEDRTPFSAIEHGYGLNEKAVIKLMRHTLKPSSFRLWRRRVSCRATKHDAKRSFSVGRAYCKTQYKPR</sequence>
<reference evidence="2 3" key="1">
    <citation type="submission" date="2021-03" db="EMBL/GenBank/DDBJ databases">
        <authorList>
            <person name="Shang D.-D."/>
            <person name="Du Z.-J."/>
            <person name="Chen G.-J."/>
        </authorList>
    </citation>
    <scope>NUCLEOTIDE SEQUENCE [LARGE SCALE GENOMIC DNA]</scope>
    <source>
        <strain evidence="2 3">F2608</strain>
    </source>
</reference>
<comment type="caution">
    <text evidence="2">The sequence shown here is derived from an EMBL/GenBank/DDBJ whole genome shotgun (WGS) entry which is preliminary data.</text>
</comment>
<dbReference type="InterPro" id="IPR019882">
    <property type="entry name" value="CHP03643"/>
</dbReference>
<accession>A0AAW4ITP5</accession>